<feature type="transmembrane region" description="Helical" evidence="1">
    <location>
        <begin position="47"/>
        <end position="68"/>
    </location>
</feature>
<keyword evidence="1" id="KW-0812">Transmembrane</keyword>
<dbReference type="EMBL" id="AP008231">
    <property type="protein sequence ID" value="BAD80101.1"/>
    <property type="molecule type" value="Genomic_DNA"/>
</dbReference>
<dbReference type="Proteomes" id="UP000001175">
    <property type="component" value="Chromosome"/>
</dbReference>
<feature type="transmembrane region" description="Helical" evidence="1">
    <location>
        <begin position="110"/>
        <end position="131"/>
    </location>
</feature>
<sequence>MKPDRPLQIISLWSSFLLGILFHTQLGLMPLFHGRTVVVESQQTDQILGGIFWGMLIFFAIPMLLIAMTAERRDRPYRRWHFGFTVLYSVLNFSHLLADIAVQPVVAHQIFLMGLLFAIGLKLNQVAWAWLREA</sequence>
<evidence type="ECO:0000313" key="2">
    <source>
        <dbReference type="EMBL" id="BAD80101.1"/>
    </source>
</evidence>
<accession>A0A0H3KB46</accession>
<reference evidence="2 3" key="1">
    <citation type="journal article" date="2007" name="Photosyn. Res.">
        <title>Complete nucleotide sequence of the freshwater unicellular cyanobacterium Synechococcus elongatus PCC 6301 chromosome: gene content and organization.</title>
        <authorList>
            <person name="Sugita C."/>
            <person name="Ogata K."/>
            <person name="Shikata M."/>
            <person name="Jikuya H."/>
            <person name="Takano J."/>
            <person name="Furumichi M."/>
            <person name="Kanehisa M."/>
            <person name="Omata T."/>
            <person name="Sugiura M."/>
            <person name="Sugita M."/>
        </authorList>
    </citation>
    <scope>NUCLEOTIDE SEQUENCE [LARGE SCALE GENOMIC DNA]</scope>
    <source>
        <strain evidence="3">ATCC 27144 / PCC 6301 / SAUG 1402/1</strain>
    </source>
</reference>
<gene>
    <name evidence="2" type="ordered locus">syc1911_c</name>
</gene>
<dbReference type="eggNOG" id="COG0365">
    <property type="taxonomic scope" value="Bacteria"/>
</dbReference>
<protein>
    <submittedName>
        <fullName evidence="2">Uncharacterized protein</fullName>
    </submittedName>
</protein>
<proteinExistence type="predicted"/>
<feature type="transmembrane region" description="Helical" evidence="1">
    <location>
        <begin position="12"/>
        <end position="32"/>
    </location>
</feature>
<keyword evidence="1" id="KW-1133">Transmembrane helix</keyword>
<dbReference type="AlphaFoldDB" id="A0A0H3KB46"/>
<feature type="transmembrane region" description="Helical" evidence="1">
    <location>
        <begin position="80"/>
        <end position="98"/>
    </location>
</feature>
<dbReference type="KEGG" id="syc:syc1911_c"/>
<keyword evidence="1" id="KW-0472">Membrane</keyword>
<name>A0A0H3KB46_SYNP6</name>
<evidence type="ECO:0000313" key="3">
    <source>
        <dbReference type="Proteomes" id="UP000001175"/>
    </source>
</evidence>
<evidence type="ECO:0000256" key="1">
    <source>
        <dbReference type="SAM" id="Phobius"/>
    </source>
</evidence>
<organism evidence="2 3">
    <name type="scientific">Synechococcus sp. (strain ATCC 27144 / PCC 6301 / SAUG 1402/1)</name>
    <name type="common">Anacystis nidulans</name>
    <dbReference type="NCBI Taxonomy" id="269084"/>
    <lineage>
        <taxon>Bacteria</taxon>
        <taxon>Bacillati</taxon>
        <taxon>Cyanobacteriota</taxon>
        <taxon>Cyanophyceae</taxon>
        <taxon>Synechococcales</taxon>
        <taxon>Synechococcaceae</taxon>
        <taxon>Synechococcus</taxon>
    </lineage>
</organism>